<dbReference type="FunFam" id="1.20.80.60:FF:000001">
    <property type="entry name" value="Sorting nexin-17 isoform1"/>
    <property type="match status" value="1"/>
</dbReference>
<dbReference type="PROSITE" id="PS50057">
    <property type="entry name" value="FERM_3"/>
    <property type="match status" value="1"/>
</dbReference>
<dbReference type="Pfam" id="PF21271">
    <property type="entry name" value="SNX17-31_F2_FERM"/>
    <property type="match status" value="1"/>
</dbReference>
<dbReference type="InterPro" id="IPR040842">
    <property type="entry name" value="SNX17/31_FERM"/>
</dbReference>
<dbReference type="Pfam" id="PF21273">
    <property type="entry name" value="SNX17-27-31_F1_FERM"/>
    <property type="match status" value="1"/>
</dbReference>
<accession>A0A7D9KKN9</accession>
<dbReference type="Gene3D" id="1.20.80.60">
    <property type="match status" value="1"/>
</dbReference>
<dbReference type="Gene3D" id="3.10.20.90">
    <property type="entry name" value="Phosphatidylinositol 3-kinase Catalytic Subunit, Chain A, domain 1"/>
    <property type="match status" value="1"/>
</dbReference>
<comment type="subcellular location">
    <subcellularLocation>
        <location evidence="2">Endomembrane system</location>
        <topology evidence="2">Peripheral membrane protein</topology>
    </subcellularLocation>
    <subcellularLocation>
        <location evidence="1">Endosome</location>
    </subcellularLocation>
</comment>
<keyword evidence="7" id="KW-0446">Lipid-binding</keyword>
<organism evidence="9 10">
    <name type="scientific">Paramuricea clavata</name>
    <name type="common">Red gorgonian</name>
    <name type="synonym">Violescent sea-whip</name>
    <dbReference type="NCBI Taxonomy" id="317549"/>
    <lineage>
        <taxon>Eukaryota</taxon>
        <taxon>Metazoa</taxon>
        <taxon>Cnidaria</taxon>
        <taxon>Anthozoa</taxon>
        <taxon>Octocorallia</taxon>
        <taxon>Malacalcyonacea</taxon>
        <taxon>Plexauridae</taxon>
        <taxon>Paramuricea</taxon>
    </lineage>
</organism>
<dbReference type="GO" id="GO:0035091">
    <property type="term" value="F:phosphatidylinositol binding"/>
    <property type="evidence" value="ECO:0007669"/>
    <property type="project" value="TreeGrafter"/>
</dbReference>
<evidence type="ECO:0000256" key="5">
    <source>
        <dbReference type="ARBA" id="ARBA00022753"/>
    </source>
</evidence>
<evidence type="ECO:0000256" key="1">
    <source>
        <dbReference type="ARBA" id="ARBA00004177"/>
    </source>
</evidence>
<dbReference type="InterPro" id="IPR028666">
    <property type="entry name" value="SNX17_FERM_N"/>
</dbReference>
<name>A0A7D9KKN9_PARCT</name>
<dbReference type="EMBL" id="CACRXK020037555">
    <property type="protein sequence ID" value="CAB4045082.1"/>
    <property type="molecule type" value="Genomic_DNA"/>
</dbReference>
<proteinExistence type="inferred from homology"/>
<comment type="similarity">
    <text evidence="3">Belongs to the sorting nexin family.</text>
</comment>
<dbReference type="InterPro" id="IPR000159">
    <property type="entry name" value="RA_dom"/>
</dbReference>
<evidence type="ECO:0000256" key="6">
    <source>
        <dbReference type="ARBA" id="ARBA00022927"/>
    </source>
</evidence>
<keyword evidence="5" id="KW-0967">Endosome</keyword>
<dbReference type="InterPro" id="IPR048763">
    <property type="entry name" value="SNX17-31_FERM_F1"/>
</dbReference>
<dbReference type="PANTHER" id="PTHR12431">
    <property type="entry name" value="SORTING NEXIN 17 AND 27"/>
    <property type="match status" value="1"/>
</dbReference>
<evidence type="ECO:0000256" key="4">
    <source>
        <dbReference type="ARBA" id="ARBA00022448"/>
    </source>
</evidence>
<keyword evidence="8" id="KW-0472">Membrane</keyword>
<dbReference type="Proteomes" id="UP001152795">
    <property type="component" value="Unassembled WGS sequence"/>
</dbReference>
<sequence>MQLDIYLMNGKKFQVNVRNTDSTDHVMQEAMSQIKLPQNMIQYFSLFLVQREEDSGLAVVRKLQGFESPALVVLPLKDTHRLAIRKNFWDSNKEDELYKDKIALNLLFVQAVSDVERDWVITTPETLEELNNLKTKNERKKYLKLARSQKFYSYLQFKPCEMDFPESNSNVIINIGGYELNFKLIGTQVI</sequence>
<dbReference type="PROSITE" id="PS50200">
    <property type="entry name" value="RA"/>
    <property type="match status" value="1"/>
</dbReference>
<dbReference type="CDD" id="cd16121">
    <property type="entry name" value="FERM_F1_SNX17"/>
    <property type="match status" value="1"/>
</dbReference>
<evidence type="ECO:0000313" key="10">
    <source>
        <dbReference type="Proteomes" id="UP001152795"/>
    </source>
</evidence>
<dbReference type="InterPro" id="IPR011993">
    <property type="entry name" value="PH-like_dom_sf"/>
</dbReference>
<dbReference type="OrthoDB" id="5772781at2759"/>
<dbReference type="GO" id="GO:0007165">
    <property type="term" value="P:signal transduction"/>
    <property type="evidence" value="ECO:0007669"/>
    <property type="project" value="InterPro"/>
</dbReference>
<reference evidence="9" key="1">
    <citation type="submission" date="2020-04" db="EMBL/GenBank/DDBJ databases">
        <authorList>
            <person name="Alioto T."/>
            <person name="Alioto T."/>
            <person name="Gomez Garrido J."/>
        </authorList>
    </citation>
    <scope>NUCLEOTIDE SEQUENCE</scope>
    <source>
        <strain evidence="9">A484AB</strain>
    </source>
</reference>
<keyword evidence="10" id="KW-1185">Reference proteome</keyword>
<evidence type="ECO:0000256" key="7">
    <source>
        <dbReference type="ARBA" id="ARBA00023121"/>
    </source>
</evidence>
<dbReference type="Pfam" id="PF18116">
    <property type="entry name" value="SNX17_FERM_C"/>
    <property type="match status" value="1"/>
</dbReference>
<evidence type="ECO:0000313" key="9">
    <source>
        <dbReference type="EMBL" id="CAB4045082.1"/>
    </source>
</evidence>
<dbReference type="GO" id="GO:0005769">
    <property type="term" value="C:early endosome"/>
    <property type="evidence" value="ECO:0007669"/>
    <property type="project" value="TreeGrafter"/>
</dbReference>
<evidence type="ECO:0000256" key="8">
    <source>
        <dbReference type="ARBA" id="ARBA00023136"/>
    </source>
</evidence>
<dbReference type="InterPro" id="IPR000299">
    <property type="entry name" value="FERM_domain"/>
</dbReference>
<evidence type="ECO:0000256" key="2">
    <source>
        <dbReference type="ARBA" id="ARBA00004184"/>
    </source>
</evidence>
<protein>
    <submittedName>
        <fullName evidence="9">Sorting nexin-17-like</fullName>
    </submittedName>
</protein>
<evidence type="ECO:0000256" key="3">
    <source>
        <dbReference type="ARBA" id="ARBA00010883"/>
    </source>
</evidence>
<dbReference type="InterPro" id="IPR048767">
    <property type="entry name" value="SNX17-31_FERM_F2"/>
</dbReference>
<comment type="caution">
    <text evidence="9">The sequence shown here is derived from an EMBL/GenBank/DDBJ whole genome shotgun (WGS) entry which is preliminary data.</text>
</comment>
<feature type="non-terminal residue" evidence="9">
    <location>
        <position position="1"/>
    </location>
</feature>
<keyword evidence="6" id="KW-0653">Protein transport</keyword>
<dbReference type="Gene3D" id="2.30.29.30">
    <property type="entry name" value="Pleckstrin-homology domain (PH domain)/Phosphotyrosine-binding domain (PTB)"/>
    <property type="match status" value="1"/>
</dbReference>
<dbReference type="GO" id="GO:0006886">
    <property type="term" value="P:intracellular protein transport"/>
    <property type="evidence" value="ECO:0007669"/>
    <property type="project" value="TreeGrafter"/>
</dbReference>
<dbReference type="AlphaFoldDB" id="A0A7D9KKN9"/>
<gene>
    <name evidence="9" type="ORF">PACLA_8A013649</name>
</gene>
<keyword evidence="4" id="KW-0813">Transport</keyword>
<dbReference type="GO" id="GO:0032456">
    <property type="term" value="P:endocytic recycling"/>
    <property type="evidence" value="ECO:0007669"/>
    <property type="project" value="TreeGrafter"/>
</dbReference>
<dbReference type="PANTHER" id="PTHR12431:SF14">
    <property type="entry name" value="LD15323P"/>
    <property type="match status" value="1"/>
</dbReference>